<dbReference type="Proteomes" id="UP000815325">
    <property type="component" value="Unassembled WGS sequence"/>
</dbReference>
<keyword evidence="2" id="KW-1185">Reference proteome</keyword>
<name>A0ABQ7GBA0_DUNSA</name>
<protein>
    <recommendedName>
        <fullName evidence="3">Secreted protein</fullName>
    </recommendedName>
</protein>
<accession>A0ABQ7GBA0</accession>
<gene>
    <name evidence="1" type="ORF">DUNSADRAFT_12425</name>
</gene>
<sequence>MRPVAPIDFLTLAWPHITHGSPWSVAEFTCCEAPRRTCTSFCARMRHQMKPPACMTMNDDDGRLVMKARLPQRNVMDGMM</sequence>
<evidence type="ECO:0008006" key="3">
    <source>
        <dbReference type="Google" id="ProtNLM"/>
    </source>
</evidence>
<reference evidence="1" key="1">
    <citation type="submission" date="2017-08" db="EMBL/GenBank/DDBJ databases">
        <authorList>
            <person name="Polle J.E."/>
            <person name="Barry K."/>
            <person name="Cushman J."/>
            <person name="Schmutz J."/>
            <person name="Tran D."/>
            <person name="Hathwaick L.T."/>
            <person name="Yim W.C."/>
            <person name="Jenkins J."/>
            <person name="Mckie-Krisberg Z.M."/>
            <person name="Prochnik S."/>
            <person name="Lindquist E."/>
            <person name="Dockter R.B."/>
            <person name="Adam C."/>
            <person name="Molina H."/>
            <person name="Bunkerborg J."/>
            <person name="Jin E."/>
            <person name="Buchheim M."/>
            <person name="Magnuson J."/>
        </authorList>
    </citation>
    <scope>NUCLEOTIDE SEQUENCE</scope>
    <source>
        <strain evidence="1">CCAP 19/18</strain>
    </source>
</reference>
<evidence type="ECO:0000313" key="1">
    <source>
        <dbReference type="EMBL" id="KAF5831888.1"/>
    </source>
</evidence>
<organism evidence="1 2">
    <name type="scientific">Dunaliella salina</name>
    <name type="common">Green alga</name>
    <name type="synonym">Protococcus salinus</name>
    <dbReference type="NCBI Taxonomy" id="3046"/>
    <lineage>
        <taxon>Eukaryota</taxon>
        <taxon>Viridiplantae</taxon>
        <taxon>Chlorophyta</taxon>
        <taxon>core chlorophytes</taxon>
        <taxon>Chlorophyceae</taxon>
        <taxon>CS clade</taxon>
        <taxon>Chlamydomonadales</taxon>
        <taxon>Dunaliellaceae</taxon>
        <taxon>Dunaliella</taxon>
    </lineage>
</organism>
<comment type="caution">
    <text evidence="1">The sequence shown here is derived from an EMBL/GenBank/DDBJ whole genome shotgun (WGS) entry which is preliminary data.</text>
</comment>
<proteinExistence type="predicted"/>
<dbReference type="EMBL" id="MU069914">
    <property type="protein sequence ID" value="KAF5831888.1"/>
    <property type="molecule type" value="Genomic_DNA"/>
</dbReference>
<evidence type="ECO:0000313" key="2">
    <source>
        <dbReference type="Proteomes" id="UP000815325"/>
    </source>
</evidence>